<feature type="domain" description="Amine oxidase" evidence="2">
    <location>
        <begin position="114"/>
        <end position="362"/>
    </location>
</feature>
<dbReference type="PANTHER" id="PTHR43563">
    <property type="entry name" value="AMINE OXIDASE"/>
    <property type="match status" value="1"/>
</dbReference>
<dbReference type="Pfam" id="PF01593">
    <property type="entry name" value="Amino_oxidase"/>
    <property type="match status" value="2"/>
</dbReference>
<evidence type="ECO:0000313" key="3">
    <source>
        <dbReference type="EMBL" id="XBP68746.1"/>
    </source>
</evidence>
<dbReference type="InterPro" id="IPR002937">
    <property type="entry name" value="Amino_oxidase"/>
</dbReference>
<dbReference type="Gene3D" id="3.50.50.60">
    <property type="entry name" value="FAD/NAD(P)-binding domain"/>
    <property type="match status" value="2"/>
</dbReference>
<dbReference type="EMBL" id="CP157675">
    <property type="protein sequence ID" value="XBP68746.1"/>
    <property type="molecule type" value="Genomic_DNA"/>
</dbReference>
<comment type="similarity">
    <text evidence="1">Belongs to the flavin monoamine oxidase family.</text>
</comment>
<reference evidence="3" key="1">
    <citation type="submission" date="2024-05" db="EMBL/GenBank/DDBJ databases">
        <authorList>
            <person name="Bunk B."/>
            <person name="Swiderski J."/>
            <person name="Sproer C."/>
            <person name="Thiel V."/>
        </authorList>
    </citation>
    <scope>NUCLEOTIDE SEQUENCE</scope>
    <source>
        <strain evidence="3">DSM 17735</strain>
    </source>
</reference>
<dbReference type="SUPFAM" id="SSF54373">
    <property type="entry name" value="FAD-linked reductases, C-terminal domain"/>
    <property type="match status" value="1"/>
</dbReference>
<organism evidence="3">
    <name type="scientific">Polaromonas hydrogenivorans</name>
    <dbReference type="NCBI Taxonomy" id="335476"/>
    <lineage>
        <taxon>Bacteria</taxon>
        <taxon>Pseudomonadati</taxon>
        <taxon>Pseudomonadota</taxon>
        <taxon>Betaproteobacteria</taxon>
        <taxon>Burkholderiales</taxon>
        <taxon>Comamonadaceae</taxon>
        <taxon>Polaromonas</taxon>
    </lineage>
</organism>
<dbReference type="PRINTS" id="PR00420">
    <property type="entry name" value="RNGMNOXGNASE"/>
</dbReference>
<sequence length="543" mass="57613">MVAIVPLSSARVFDVAIVGAGLCGLALARVLAARGLDVQVIEARDRLGGRVQTRHCDTTGQALDLGPAWFWSETEPRITALLGELRLASQPQADPGDALWLTDPNREPERRIEAGGVHANARRIEGGAARLVQALAAGLPQGSLHLGVAVRALRDRGAFIELLPATGHPLRARQVVLALPPRLVHERLQFDPELPAAVAEALADTPTWMAAQAKAVTTFSQPFWRTAGHSGNAFVRHAQAVLGEVFDASEGSAGALGGFIALNAAQRENFRRGLPMLIDSQLAQLYGPEAQHGQQFVQDWAEEPWTCSAADRASPPEPPQANPLLRQPQWAGRVFFGGSETAAHGAGHMEGALESADRIAHALRRPTPGASSAQALAAVHLARPADGARAEAVGAFSASVLTLRGIAPERYRLHLTRLLSSQQSDLLTQRALLATADQVYSESLARLDHLLPALDATSAEVVNGRHALTAALLAPFEGWNKGLLEAALSFNGTSCALSNFPLDHQPDAGMLRAITLDLGAAWREFALELNTRLLAACGAAQTV</sequence>
<evidence type="ECO:0000259" key="2">
    <source>
        <dbReference type="Pfam" id="PF01593"/>
    </source>
</evidence>
<dbReference type="EC" id="1.-.-.-" evidence="3"/>
<gene>
    <name evidence="3" type="ORF">ABLV49_12605</name>
</gene>
<name>A0AAU7LMB2_9BURK</name>
<protein>
    <submittedName>
        <fullName evidence="3">NAD(P)/FAD-dependent oxidoreductase</fullName>
        <ecNumber evidence="3">1.-.-.-</ecNumber>
    </submittedName>
</protein>
<dbReference type="GO" id="GO:0016491">
    <property type="term" value="F:oxidoreductase activity"/>
    <property type="evidence" value="ECO:0007669"/>
    <property type="project" value="UniProtKB-KW"/>
</dbReference>
<evidence type="ECO:0000256" key="1">
    <source>
        <dbReference type="ARBA" id="ARBA00005995"/>
    </source>
</evidence>
<dbReference type="PANTHER" id="PTHR43563:SF1">
    <property type="entry name" value="AMINE OXIDASE [FLAVIN-CONTAINING] B"/>
    <property type="match status" value="1"/>
</dbReference>
<dbReference type="RefSeq" id="WP_349276846.1">
    <property type="nucleotide sequence ID" value="NZ_CBCSCU010000048.1"/>
</dbReference>
<dbReference type="AlphaFoldDB" id="A0AAU7LMB2"/>
<feature type="domain" description="Amine oxidase" evidence="2">
    <location>
        <begin position="22"/>
        <end position="98"/>
    </location>
</feature>
<dbReference type="InterPro" id="IPR036188">
    <property type="entry name" value="FAD/NAD-bd_sf"/>
</dbReference>
<dbReference type="InterPro" id="IPR050703">
    <property type="entry name" value="Flavin_MAO"/>
</dbReference>
<dbReference type="SUPFAM" id="SSF51905">
    <property type="entry name" value="FAD/NAD(P)-binding domain"/>
    <property type="match status" value="1"/>
</dbReference>
<proteinExistence type="inferred from homology"/>
<keyword evidence="3" id="KW-0560">Oxidoreductase</keyword>
<accession>A0AAU7LMB2</accession>